<evidence type="ECO:0000259" key="7">
    <source>
        <dbReference type="PROSITE" id="PS50835"/>
    </source>
</evidence>
<feature type="chain" id="PRO_5044573431" evidence="6">
    <location>
        <begin position="22"/>
        <end position="536"/>
    </location>
</feature>
<dbReference type="RefSeq" id="XP_047015062.1">
    <property type="nucleotide sequence ID" value="XM_047159106.2"/>
</dbReference>
<keyword evidence="1 6" id="KW-0732">Signal</keyword>
<reference evidence="9 10" key="2">
    <citation type="submission" date="2025-04" db="UniProtKB">
        <authorList>
            <consortium name="RefSeq"/>
        </authorList>
    </citation>
    <scope>IDENTIFICATION</scope>
    <source>
        <tissue evidence="9 10">Blood</tissue>
    </source>
</reference>
<keyword evidence="3" id="KW-0325">Glycoprotein</keyword>
<organism evidence="8 9">
    <name type="scientific">Ictalurus punctatus</name>
    <name type="common">Channel catfish</name>
    <name type="synonym">Silurus punctatus</name>
    <dbReference type="NCBI Taxonomy" id="7998"/>
    <lineage>
        <taxon>Eukaryota</taxon>
        <taxon>Metazoa</taxon>
        <taxon>Chordata</taxon>
        <taxon>Craniata</taxon>
        <taxon>Vertebrata</taxon>
        <taxon>Euteleostomi</taxon>
        <taxon>Actinopterygii</taxon>
        <taxon>Neopterygii</taxon>
        <taxon>Teleostei</taxon>
        <taxon>Ostariophysi</taxon>
        <taxon>Siluriformes</taxon>
        <taxon>Ictaluridae</taxon>
        <taxon>Ictalurus</taxon>
    </lineage>
</organism>
<keyword evidence="8" id="KW-1185">Reference proteome</keyword>
<feature type="signal peptide" evidence="6">
    <location>
        <begin position="1"/>
        <end position="21"/>
    </location>
</feature>
<feature type="transmembrane region" description="Helical" evidence="5">
    <location>
        <begin position="503"/>
        <end position="523"/>
    </location>
</feature>
<reference evidence="8" key="1">
    <citation type="journal article" date="2016" name="Nat. Commun.">
        <title>The channel catfish genome sequence provides insights into the evolution of scale formation in teleosts.</title>
        <authorList>
            <person name="Liu Z."/>
            <person name="Liu S."/>
            <person name="Yao J."/>
            <person name="Bao L."/>
            <person name="Zhang J."/>
            <person name="Li Y."/>
            <person name="Jiang C."/>
            <person name="Sun L."/>
            <person name="Wang R."/>
            <person name="Zhang Y."/>
            <person name="Zhou T."/>
            <person name="Zeng Q."/>
            <person name="Fu Q."/>
            <person name="Gao S."/>
            <person name="Li N."/>
            <person name="Koren S."/>
            <person name="Jiang Y."/>
            <person name="Zimin A."/>
            <person name="Xu P."/>
            <person name="Phillippy A.M."/>
            <person name="Geng X."/>
            <person name="Song L."/>
            <person name="Sun F."/>
            <person name="Li C."/>
            <person name="Wang X."/>
            <person name="Chen A."/>
            <person name="Jin Y."/>
            <person name="Yuan Z."/>
            <person name="Yang Y."/>
            <person name="Tan S."/>
            <person name="Peatman E."/>
            <person name="Lu J."/>
            <person name="Qin Z."/>
            <person name="Dunham R."/>
            <person name="Li Z."/>
            <person name="Sonstegard T."/>
            <person name="Feng J."/>
            <person name="Danzmann R.G."/>
            <person name="Schroeder S."/>
            <person name="Scheffler B."/>
            <person name="Duke M.V."/>
            <person name="Ballard L."/>
            <person name="Kucuktas H."/>
            <person name="Kaltenboeck L."/>
            <person name="Liu H."/>
            <person name="Armbruster J."/>
            <person name="Xie Y."/>
            <person name="Kirby M.L."/>
            <person name="Tian Y."/>
            <person name="Flanagan M.E."/>
            <person name="Mu W."/>
            <person name="Waldbieser G.C."/>
        </authorList>
    </citation>
    <scope>NUCLEOTIDE SEQUENCE [LARGE SCALE GENOMIC DNA]</scope>
    <source>
        <strain evidence="8">SDA103</strain>
    </source>
</reference>
<dbReference type="SUPFAM" id="SSF48726">
    <property type="entry name" value="Immunoglobulin"/>
    <property type="match status" value="5"/>
</dbReference>
<evidence type="ECO:0000256" key="2">
    <source>
        <dbReference type="ARBA" id="ARBA00023157"/>
    </source>
</evidence>
<evidence type="ECO:0000256" key="4">
    <source>
        <dbReference type="ARBA" id="ARBA00023319"/>
    </source>
</evidence>
<dbReference type="Gene3D" id="2.60.40.10">
    <property type="entry name" value="Immunoglobulins"/>
    <property type="match status" value="5"/>
</dbReference>
<keyword evidence="5" id="KW-0472">Membrane</keyword>
<keyword evidence="5" id="KW-1133">Transmembrane helix</keyword>
<dbReference type="KEGG" id="ipu:108273079"/>
<dbReference type="OrthoDB" id="6353782at2759"/>
<dbReference type="STRING" id="7998.ENSIPUP00000007195"/>
<gene>
    <name evidence="9 10" type="primary">si:ch211-264f5.6</name>
</gene>
<dbReference type="InterPro" id="IPR052598">
    <property type="entry name" value="IgSF_CEA-related"/>
</dbReference>
<dbReference type="RefSeq" id="XP_017337552.1">
    <property type="nucleotide sequence ID" value="XM_017482063.3"/>
</dbReference>
<dbReference type="OMA" id="LQWIHNG"/>
<dbReference type="Pfam" id="PF13927">
    <property type="entry name" value="Ig_3"/>
    <property type="match status" value="3"/>
</dbReference>
<keyword evidence="2" id="KW-1015">Disulfide bond</keyword>
<dbReference type="InterPro" id="IPR036179">
    <property type="entry name" value="Ig-like_dom_sf"/>
</dbReference>
<feature type="domain" description="Ig-like" evidence="7">
    <location>
        <begin position="224"/>
        <end position="305"/>
    </location>
</feature>
<dbReference type="InterPro" id="IPR003598">
    <property type="entry name" value="Ig_sub2"/>
</dbReference>
<dbReference type="InterPro" id="IPR013106">
    <property type="entry name" value="Ig_V-set"/>
</dbReference>
<dbReference type="CDD" id="cd00096">
    <property type="entry name" value="Ig"/>
    <property type="match status" value="1"/>
</dbReference>
<evidence type="ECO:0000313" key="9">
    <source>
        <dbReference type="RefSeq" id="XP_017337552.1"/>
    </source>
</evidence>
<evidence type="ECO:0000313" key="8">
    <source>
        <dbReference type="Proteomes" id="UP000221080"/>
    </source>
</evidence>
<dbReference type="PROSITE" id="PS50835">
    <property type="entry name" value="IG_LIKE"/>
    <property type="match status" value="4"/>
</dbReference>
<feature type="domain" description="Ig-like" evidence="7">
    <location>
        <begin position="406"/>
        <end position="485"/>
    </location>
</feature>
<evidence type="ECO:0000256" key="3">
    <source>
        <dbReference type="ARBA" id="ARBA00023180"/>
    </source>
</evidence>
<evidence type="ECO:0000256" key="5">
    <source>
        <dbReference type="SAM" id="Phobius"/>
    </source>
</evidence>
<dbReference type="AlphaFoldDB" id="A0A2D0S4A3"/>
<protein>
    <submittedName>
        <fullName evidence="9 10">Carcinoembryonic antigen-related cell adhesion molecule 1</fullName>
    </submittedName>
</protein>
<dbReference type="InterPro" id="IPR013783">
    <property type="entry name" value="Ig-like_fold"/>
</dbReference>
<feature type="domain" description="Ig-like" evidence="7">
    <location>
        <begin position="130"/>
        <end position="219"/>
    </location>
</feature>
<dbReference type="PANTHER" id="PTHR44337:SF17">
    <property type="entry name" value="CARCINOEMBRYONIC ANTIGEN-RELATED CELL ADHESION MOLECULE 5 ISOFORM X1"/>
    <property type="match status" value="1"/>
</dbReference>
<dbReference type="Proteomes" id="UP000221080">
    <property type="component" value="Chromosome 12"/>
</dbReference>
<evidence type="ECO:0000256" key="6">
    <source>
        <dbReference type="SAM" id="SignalP"/>
    </source>
</evidence>
<keyword evidence="4" id="KW-0393">Immunoglobulin domain</keyword>
<evidence type="ECO:0000256" key="1">
    <source>
        <dbReference type="ARBA" id="ARBA00022729"/>
    </source>
</evidence>
<evidence type="ECO:0000313" key="10">
    <source>
        <dbReference type="RefSeq" id="XP_047015062.1"/>
    </source>
</evidence>
<dbReference type="PANTHER" id="PTHR44337">
    <property type="entry name" value="CARCINOEMBRYONIC ANTIGEN-RELATED CELL ADHESION MOLECULE 8"/>
    <property type="match status" value="1"/>
</dbReference>
<sequence>MDLYNSWLILLLLAEAGFCSADQLVMPGEVSGVRGKSVNFTATVPPSILVETVTWSFIPKSGGSVPVYTATEVKEKVSDAYMGRVTYYRNMSTLQLNTLTAADGGRYTLTIVDSNLNQLVGQTALVVLEPVADVKIMANLPEAVEFNSTVILTCVAKGSLLVYSWQNNSIPVVVDGMHIVQNGSQLIINGVFRADLMGPLSCTAKSPLESSTSDAFNLTVNYGPELVTKTQVPPADVLKKGSNLTLSCSAKSSPAAEFIWLFNGAGLPQKTATVILSNLGEEQSGNYSCMAYNSKTMRYVTSEVTQLSVLEAISDTNISVSTSTFIAGNSTMNLTCKSSAGNADSVHWHKDGKPLDNTNRIVFSTDKSTLTIPTVQKEDAGEYKCELKNKISSGASKYYVIINYGPENVAIKGEKYATEGQTVTINCTFASVPYPKFEWKFNDSVIPGEANACLMISSFESMKSGIYTCEASNPITGLKKTANHNLMVKDSAVQESEGLSSGAIAGIVIAVLFLLAIIIGVCLHKKKKTTDITSPY</sequence>
<dbReference type="InterPro" id="IPR003599">
    <property type="entry name" value="Ig_sub"/>
</dbReference>
<feature type="domain" description="Ig-like" evidence="7">
    <location>
        <begin position="311"/>
        <end position="403"/>
    </location>
</feature>
<proteinExistence type="predicted"/>
<accession>A0A2D0S4A3</accession>
<name>A0A2D0S4A3_ICTPU</name>
<dbReference type="SMART" id="SM00409">
    <property type="entry name" value="IG"/>
    <property type="match status" value="5"/>
</dbReference>
<dbReference type="SMART" id="SM00408">
    <property type="entry name" value="IGc2"/>
    <property type="match status" value="3"/>
</dbReference>
<dbReference type="Pfam" id="PF07686">
    <property type="entry name" value="V-set"/>
    <property type="match status" value="1"/>
</dbReference>
<keyword evidence="5" id="KW-0812">Transmembrane</keyword>
<dbReference type="GeneID" id="108273079"/>
<dbReference type="InterPro" id="IPR007110">
    <property type="entry name" value="Ig-like_dom"/>
</dbReference>